<dbReference type="Pfam" id="PF12296">
    <property type="entry name" value="HsbA"/>
    <property type="match status" value="1"/>
</dbReference>
<feature type="chain" id="PRO_5021381123" description="Hydrophobic surface binding protein A" evidence="1">
    <location>
        <begin position="20"/>
        <end position="180"/>
    </location>
</feature>
<gene>
    <name evidence="2" type="ORF">BD410DRAFT_902869</name>
</gene>
<name>A0A4Y7PIJ3_9AGAM</name>
<reference evidence="2 3" key="1">
    <citation type="submission" date="2018-06" db="EMBL/GenBank/DDBJ databases">
        <title>A transcriptomic atlas of mushroom development highlights an independent origin of complex multicellularity.</title>
        <authorList>
            <consortium name="DOE Joint Genome Institute"/>
            <person name="Krizsan K."/>
            <person name="Almasi E."/>
            <person name="Merenyi Z."/>
            <person name="Sahu N."/>
            <person name="Viragh M."/>
            <person name="Koszo T."/>
            <person name="Mondo S."/>
            <person name="Kiss B."/>
            <person name="Balint B."/>
            <person name="Kues U."/>
            <person name="Barry K."/>
            <person name="Hegedus J.C."/>
            <person name="Henrissat B."/>
            <person name="Johnson J."/>
            <person name="Lipzen A."/>
            <person name="Ohm R."/>
            <person name="Nagy I."/>
            <person name="Pangilinan J."/>
            <person name="Yan J."/>
            <person name="Xiong Y."/>
            <person name="Grigoriev I.V."/>
            <person name="Hibbett D.S."/>
            <person name="Nagy L.G."/>
        </authorList>
    </citation>
    <scope>NUCLEOTIDE SEQUENCE [LARGE SCALE GENOMIC DNA]</scope>
    <source>
        <strain evidence="2 3">SZMC22713</strain>
    </source>
</reference>
<dbReference type="AlphaFoldDB" id="A0A4Y7PIJ3"/>
<evidence type="ECO:0000256" key="1">
    <source>
        <dbReference type="SAM" id="SignalP"/>
    </source>
</evidence>
<evidence type="ECO:0008006" key="4">
    <source>
        <dbReference type="Google" id="ProtNLM"/>
    </source>
</evidence>
<dbReference type="InterPro" id="IPR021054">
    <property type="entry name" value="Cell_wall_mannoprotein_1"/>
</dbReference>
<keyword evidence="3" id="KW-1185">Reference proteome</keyword>
<organism evidence="2 3">
    <name type="scientific">Rickenella mellea</name>
    <dbReference type="NCBI Taxonomy" id="50990"/>
    <lineage>
        <taxon>Eukaryota</taxon>
        <taxon>Fungi</taxon>
        <taxon>Dikarya</taxon>
        <taxon>Basidiomycota</taxon>
        <taxon>Agaricomycotina</taxon>
        <taxon>Agaricomycetes</taxon>
        <taxon>Hymenochaetales</taxon>
        <taxon>Rickenellaceae</taxon>
        <taxon>Rickenella</taxon>
    </lineage>
</organism>
<feature type="signal peptide" evidence="1">
    <location>
        <begin position="1"/>
        <end position="19"/>
    </location>
</feature>
<protein>
    <recommendedName>
        <fullName evidence="4">Hydrophobic surface binding protein A</fullName>
    </recommendedName>
</protein>
<dbReference type="EMBL" id="ML170302">
    <property type="protein sequence ID" value="TDL14878.1"/>
    <property type="molecule type" value="Genomic_DNA"/>
</dbReference>
<proteinExistence type="predicted"/>
<accession>A0A4Y7PIJ3</accession>
<keyword evidence="1" id="KW-0732">Signal</keyword>
<sequence>MRFQSALLTLVVVVSTAVASSPLPKRDDGAVLEGLNAMQKATDDLRTASFAFPSKNGTLSEANDILTKLDALRTAIIKENADANASPPFTESLSAEVVAVMKNIAQPFVAALRNLDSKKPTFLQFAQADLVSLLGGSFTAILEVTDSGGWMKISSDQQGNYNATLNAMIEELHTSITVFS</sequence>
<evidence type="ECO:0000313" key="3">
    <source>
        <dbReference type="Proteomes" id="UP000294933"/>
    </source>
</evidence>
<dbReference type="VEuPathDB" id="FungiDB:BD410DRAFT_902869"/>
<evidence type="ECO:0000313" key="2">
    <source>
        <dbReference type="EMBL" id="TDL14878.1"/>
    </source>
</evidence>
<dbReference type="Proteomes" id="UP000294933">
    <property type="component" value="Unassembled WGS sequence"/>
</dbReference>